<organism evidence="2 3">
    <name type="scientific">Cryomyces antarcticus</name>
    <dbReference type="NCBI Taxonomy" id="329879"/>
    <lineage>
        <taxon>Eukaryota</taxon>
        <taxon>Fungi</taxon>
        <taxon>Dikarya</taxon>
        <taxon>Ascomycota</taxon>
        <taxon>Pezizomycotina</taxon>
        <taxon>Dothideomycetes</taxon>
        <taxon>Dothideomycetes incertae sedis</taxon>
        <taxon>Cryomyces</taxon>
    </lineage>
</organism>
<evidence type="ECO:0000256" key="1">
    <source>
        <dbReference type="SAM" id="MobiDB-lite"/>
    </source>
</evidence>
<feature type="non-terminal residue" evidence="2">
    <location>
        <position position="66"/>
    </location>
</feature>
<evidence type="ECO:0000313" key="2">
    <source>
        <dbReference type="EMBL" id="KAK5200457.1"/>
    </source>
</evidence>
<protein>
    <submittedName>
        <fullName evidence="2">Uncharacterized protein</fullName>
    </submittedName>
</protein>
<dbReference type="Proteomes" id="UP001357485">
    <property type="component" value="Unassembled WGS sequence"/>
</dbReference>
<reference evidence="2 3" key="1">
    <citation type="submission" date="2023-08" db="EMBL/GenBank/DDBJ databases">
        <title>Black Yeasts Isolated from many extreme environments.</title>
        <authorList>
            <person name="Coleine C."/>
            <person name="Stajich J.E."/>
            <person name="Selbmann L."/>
        </authorList>
    </citation>
    <scope>NUCLEOTIDE SEQUENCE [LARGE SCALE GENOMIC DNA]</scope>
    <source>
        <strain evidence="2 3">CCFEE 536</strain>
    </source>
</reference>
<accession>A0ABR0LLX8</accession>
<gene>
    <name evidence="2" type="ORF">LTR16_006118</name>
</gene>
<sequence>MITKAAAVDCDCEGEGKDVVDERLTFARQDALDAMRVTRRVKKRDSFTAGSGPGNRKQVGKRAIVL</sequence>
<dbReference type="EMBL" id="JAVRRA010017506">
    <property type="protein sequence ID" value="KAK5200457.1"/>
    <property type="molecule type" value="Genomic_DNA"/>
</dbReference>
<comment type="caution">
    <text evidence="2">The sequence shown here is derived from an EMBL/GenBank/DDBJ whole genome shotgun (WGS) entry which is preliminary data.</text>
</comment>
<proteinExistence type="predicted"/>
<evidence type="ECO:0000313" key="3">
    <source>
        <dbReference type="Proteomes" id="UP001357485"/>
    </source>
</evidence>
<name>A0ABR0LLX8_9PEZI</name>
<feature type="region of interest" description="Disordered" evidence="1">
    <location>
        <begin position="44"/>
        <end position="66"/>
    </location>
</feature>
<keyword evidence="3" id="KW-1185">Reference proteome</keyword>